<evidence type="ECO:0000256" key="5">
    <source>
        <dbReference type="ARBA" id="ARBA00023306"/>
    </source>
</evidence>
<keyword evidence="2" id="KW-0132">Cell division</keyword>
<keyword evidence="1" id="KW-1003">Cell membrane</keyword>
<feature type="compositionally biased region" description="Basic and acidic residues" evidence="6">
    <location>
        <begin position="1"/>
        <end position="22"/>
    </location>
</feature>
<feature type="region of interest" description="Disordered" evidence="6">
    <location>
        <begin position="1"/>
        <end position="68"/>
    </location>
</feature>
<evidence type="ECO:0000256" key="1">
    <source>
        <dbReference type="ARBA" id="ARBA00022475"/>
    </source>
</evidence>
<dbReference type="Proteomes" id="UP000284751">
    <property type="component" value="Unassembled WGS sequence"/>
</dbReference>
<keyword evidence="3 7" id="KW-0812">Transmembrane</keyword>
<name>A0A412AXK2_9FIRM</name>
<evidence type="ECO:0000313" key="9">
    <source>
        <dbReference type="EMBL" id="RGQ41284.1"/>
    </source>
</evidence>
<evidence type="ECO:0000259" key="8">
    <source>
        <dbReference type="Pfam" id="PF08478"/>
    </source>
</evidence>
<dbReference type="Pfam" id="PF08478">
    <property type="entry name" value="POTRA_1"/>
    <property type="match status" value="1"/>
</dbReference>
<feature type="transmembrane region" description="Helical" evidence="7">
    <location>
        <begin position="83"/>
        <end position="106"/>
    </location>
</feature>
<proteinExistence type="predicted"/>
<evidence type="ECO:0000256" key="3">
    <source>
        <dbReference type="ARBA" id="ARBA00022692"/>
    </source>
</evidence>
<organism evidence="9 10">
    <name type="scientific">[Clostridium] leptum</name>
    <dbReference type="NCBI Taxonomy" id="1535"/>
    <lineage>
        <taxon>Bacteria</taxon>
        <taxon>Bacillati</taxon>
        <taxon>Bacillota</taxon>
        <taxon>Clostridia</taxon>
        <taxon>Eubacteriales</taxon>
        <taxon>Oscillospiraceae</taxon>
        <taxon>Oscillospiraceae incertae sedis</taxon>
    </lineage>
</organism>
<feature type="compositionally biased region" description="Basic and acidic residues" evidence="6">
    <location>
        <begin position="55"/>
        <end position="64"/>
    </location>
</feature>
<keyword evidence="5" id="KW-0131">Cell cycle</keyword>
<dbReference type="EMBL" id="QRTC01000020">
    <property type="protein sequence ID" value="RGQ41284.1"/>
    <property type="molecule type" value="Genomic_DNA"/>
</dbReference>
<gene>
    <name evidence="9" type="ORF">DWY99_06560</name>
</gene>
<reference evidence="9 10" key="1">
    <citation type="submission" date="2018-08" db="EMBL/GenBank/DDBJ databases">
        <title>A genome reference for cultivated species of the human gut microbiota.</title>
        <authorList>
            <person name="Zou Y."/>
            <person name="Xue W."/>
            <person name="Luo G."/>
        </authorList>
    </citation>
    <scope>NUCLEOTIDE SEQUENCE [LARGE SCALE GENOMIC DNA]</scope>
    <source>
        <strain evidence="9 10">AF28-26</strain>
    </source>
</reference>
<dbReference type="InterPro" id="IPR013685">
    <property type="entry name" value="POTRA_FtsQ_type"/>
</dbReference>
<evidence type="ECO:0000256" key="4">
    <source>
        <dbReference type="ARBA" id="ARBA00022989"/>
    </source>
</evidence>
<dbReference type="AlphaFoldDB" id="A0A412AXK2"/>
<evidence type="ECO:0000256" key="6">
    <source>
        <dbReference type="SAM" id="MobiDB-lite"/>
    </source>
</evidence>
<keyword evidence="7" id="KW-0472">Membrane</keyword>
<feature type="compositionally biased region" description="Low complexity" evidence="6">
    <location>
        <begin position="40"/>
        <end position="51"/>
    </location>
</feature>
<evidence type="ECO:0000256" key="2">
    <source>
        <dbReference type="ARBA" id="ARBA00022618"/>
    </source>
</evidence>
<feature type="domain" description="POTRA" evidence="8">
    <location>
        <begin position="106"/>
        <end position="156"/>
    </location>
</feature>
<keyword evidence="4 7" id="KW-1133">Transmembrane helix</keyword>
<evidence type="ECO:0000256" key="7">
    <source>
        <dbReference type="SAM" id="Phobius"/>
    </source>
</evidence>
<sequence length="167" mass="18778">MWNMGTRERNQNKRPVPQEKPRKPAARNSRPPEKRPPRGRPGAAAQKSSRGSGRRRAEAAVEKKEKRRVYSARRNKYRKLKIGVLYTVMILAILTAGIAIGATVLFKIDTIQVVGESRYDPQEIISLSGVEKGENLITIDTAEGEAAIMSRMPIWKRCGSNERSPLR</sequence>
<evidence type="ECO:0000313" key="10">
    <source>
        <dbReference type="Proteomes" id="UP000284751"/>
    </source>
</evidence>
<protein>
    <recommendedName>
        <fullName evidence="8">POTRA domain-containing protein</fullName>
    </recommendedName>
</protein>
<comment type="caution">
    <text evidence="9">The sequence shown here is derived from an EMBL/GenBank/DDBJ whole genome shotgun (WGS) entry which is preliminary data.</text>
</comment>
<accession>A0A412AXK2</accession>